<accession>A0A1J0LVR2</accession>
<dbReference type="InterPro" id="IPR011990">
    <property type="entry name" value="TPR-like_helical_dom_sf"/>
</dbReference>
<dbReference type="SUPFAM" id="SSF81901">
    <property type="entry name" value="HCP-like"/>
    <property type="match status" value="2"/>
</dbReference>
<reference evidence="4" key="1">
    <citation type="submission" date="2016-06" db="EMBL/GenBank/DDBJ databases">
        <title>Whole genome sequencing of Thermus brockianus strain GE-1.</title>
        <authorList>
            <person name="Schaefers C."/>
            <person name="Blank S."/>
            <person name="Wiebusch S."/>
            <person name="Elleuche S."/>
            <person name="Antranikian G."/>
        </authorList>
    </citation>
    <scope>NUCLEOTIDE SEQUENCE [LARGE SCALE GENOMIC DNA]</scope>
    <source>
        <strain evidence="4">GE-1</strain>
        <plasmid evidence="4">ptb1</plasmid>
    </source>
</reference>
<dbReference type="EMBL" id="AP025594">
    <property type="protein sequence ID" value="BDG17722.1"/>
    <property type="molecule type" value="Genomic_DNA"/>
</dbReference>
<dbReference type="Proteomes" id="UP000831120">
    <property type="component" value="Plasmid pTbrSNM4-1b"/>
</dbReference>
<gene>
    <name evidence="2" type="primary">hcpA</name>
    <name evidence="2" type="ORF">A0O31_02421</name>
    <name evidence="3" type="ORF">TbrSNM41_24560</name>
</gene>
<dbReference type="AlphaFoldDB" id="A0A1J0LVR2"/>
<dbReference type="PANTHER" id="PTHR11102:SF160">
    <property type="entry name" value="ERAD-ASSOCIATED E3 UBIQUITIN-PROTEIN LIGASE COMPONENT HRD3"/>
    <property type="match status" value="1"/>
</dbReference>
<dbReference type="OrthoDB" id="6810016at2"/>
<keyword evidence="2" id="KW-0614">Plasmid</keyword>
<feature type="signal peptide" evidence="1">
    <location>
        <begin position="1"/>
        <end position="19"/>
    </location>
</feature>
<evidence type="ECO:0000256" key="1">
    <source>
        <dbReference type="SAM" id="SignalP"/>
    </source>
</evidence>
<dbReference type="InterPro" id="IPR006597">
    <property type="entry name" value="Sel1-like"/>
</dbReference>
<dbReference type="Gene3D" id="1.25.40.10">
    <property type="entry name" value="Tetratricopeptide repeat domain"/>
    <property type="match status" value="1"/>
</dbReference>
<dbReference type="SMART" id="SM00671">
    <property type="entry name" value="SEL1"/>
    <property type="match status" value="4"/>
</dbReference>
<evidence type="ECO:0000313" key="3">
    <source>
        <dbReference type="EMBL" id="BDG17722.1"/>
    </source>
</evidence>
<dbReference type="KEGG" id="tbc:A0O31_02421"/>
<evidence type="ECO:0000313" key="4">
    <source>
        <dbReference type="Proteomes" id="UP000182993"/>
    </source>
</evidence>
<dbReference type="PANTHER" id="PTHR11102">
    <property type="entry name" value="SEL-1-LIKE PROTEIN"/>
    <property type="match status" value="1"/>
</dbReference>
<keyword evidence="5" id="KW-1185">Reference proteome</keyword>
<sequence length="334" mass="36466" precursor="true">MRGLVALFLLLLGSTPAWALSPQEGWDLVAAVENGNHEAYSRLVQAYQAGDSEAGVALGMLYLNGIAYPRDLEKARQYFEWAHGRGSGWASWALAALYINGLGVPRDLQKGFQYAKQSMDRGYPGGKAVYGLFLGAGQGGLKQDLDRGIRLIQEAAESGDPVALNALARYLAFFDHPKLPRNPQKAREYWEQAAAKGYYLARSFLAYDLFFGLGGPPNQKRALELAKPFVGFDPVSTTVWAAALYFGQGGVPQDRPRACGMAKERAELFSGLGTIYGLCILEGVVPGERALGFAYLLVGALDSHPLAQSLVPEWEKRLKPEEVNRAKELLKNLP</sequence>
<organism evidence="2 4">
    <name type="scientific">Thermus brockianus</name>
    <dbReference type="NCBI Taxonomy" id="56956"/>
    <lineage>
        <taxon>Bacteria</taxon>
        <taxon>Thermotogati</taxon>
        <taxon>Deinococcota</taxon>
        <taxon>Deinococci</taxon>
        <taxon>Thermales</taxon>
        <taxon>Thermaceae</taxon>
        <taxon>Thermus</taxon>
    </lineage>
</organism>
<reference evidence="3 5" key="3">
    <citation type="journal article" date="2022" name="Microbiol. Resour. Announc.">
        <title>Complete Genome Sequences of Thermus Strains Isolated from Senami Hot Spring in Japan.</title>
        <authorList>
            <person name="Miyazaki K."/>
        </authorList>
    </citation>
    <scope>NUCLEOTIDE SEQUENCE [LARGE SCALE GENOMIC DNA]</scope>
    <source>
        <strain evidence="3 5">SNM4-1</strain>
        <plasmid evidence="3 5">pTbrSNM4-1b</plasmid>
    </source>
</reference>
<evidence type="ECO:0000313" key="5">
    <source>
        <dbReference type="Proteomes" id="UP000831120"/>
    </source>
</evidence>
<geneLocation type="plasmid" evidence="2">
    <name>pTB1</name>
</geneLocation>
<dbReference type="InterPro" id="IPR050767">
    <property type="entry name" value="Sel1_AlgK"/>
</dbReference>
<proteinExistence type="predicted"/>
<geneLocation type="plasmid" evidence="3 5">
    <name>pTbrSNM4-1b</name>
</geneLocation>
<name>A0A1J0LVR2_THEBO</name>
<keyword evidence="1" id="KW-0732">Signal</keyword>
<protein>
    <submittedName>
        <fullName evidence="2">Beta-lactamase HcpA</fullName>
    </submittedName>
</protein>
<evidence type="ECO:0000313" key="2">
    <source>
        <dbReference type="EMBL" id="APD10446.1"/>
    </source>
</evidence>
<dbReference type="Pfam" id="PF08238">
    <property type="entry name" value="Sel1"/>
    <property type="match status" value="6"/>
</dbReference>
<geneLocation type="plasmid" evidence="4">
    <name>ptb1</name>
</geneLocation>
<reference evidence="2" key="2">
    <citation type="journal article" date="2017" name="Stand. Genomic Sci.">
        <title>Complete genome sequence of Thermus brockianus GE-1 reveals key enzymes of xylan/xylose metabolism.</title>
        <authorList>
            <person name="Schaefers C."/>
            <person name="Blank S."/>
            <person name="Wiebusch S."/>
            <person name="Elleuche S."/>
            <person name="Antranikian G."/>
        </authorList>
    </citation>
    <scope>NUCLEOTIDE SEQUENCE</scope>
    <source>
        <strain evidence="2">GE-1</strain>
        <plasmid evidence="2">pTB1</plasmid>
    </source>
</reference>
<feature type="chain" id="PRO_5012317266" evidence="1">
    <location>
        <begin position="20"/>
        <end position="334"/>
    </location>
</feature>
<dbReference type="EMBL" id="CP016313">
    <property type="protein sequence ID" value="APD10446.1"/>
    <property type="molecule type" value="Genomic_DNA"/>
</dbReference>
<dbReference type="Proteomes" id="UP000182993">
    <property type="component" value="Plasmid pTB1"/>
</dbReference>